<proteinExistence type="predicted"/>
<keyword evidence="2" id="KW-1185">Reference proteome</keyword>
<organism evidence="1 2">
    <name type="scientific">Tetradesmus obliquus</name>
    <name type="common">Green alga</name>
    <name type="synonym">Acutodesmus obliquus</name>
    <dbReference type="NCBI Taxonomy" id="3088"/>
    <lineage>
        <taxon>Eukaryota</taxon>
        <taxon>Viridiplantae</taxon>
        <taxon>Chlorophyta</taxon>
        <taxon>core chlorophytes</taxon>
        <taxon>Chlorophyceae</taxon>
        <taxon>CS clade</taxon>
        <taxon>Sphaeropleales</taxon>
        <taxon>Scenedesmaceae</taxon>
        <taxon>Tetradesmus</taxon>
    </lineage>
</organism>
<dbReference type="InterPro" id="IPR011990">
    <property type="entry name" value="TPR-like_helical_dom_sf"/>
</dbReference>
<evidence type="ECO:0000313" key="1">
    <source>
        <dbReference type="EMBL" id="WIA16853.1"/>
    </source>
</evidence>
<dbReference type="EMBL" id="CP126215">
    <property type="protein sequence ID" value="WIA16853.1"/>
    <property type="molecule type" value="Genomic_DNA"/>
</dbReference>
<sequence>MMLKQQQRLVAGSTPARPVAVQRAVLVRAAQTKVAGAAAATGTEDFIEVDLPKPLGLKFARGADGGAYVVTNDPKLGNTDPRIQPGDKIVKISASFGTDVWDAQNYGQIMYAIRTRSGTVYMKIKSNKGDMSALQEEEMDPAQRMAKTERAGGNYGAGTKELQARNYVSRKEQERKRRELFDDALVKFNAGEIESALVDLENVAALEPRNYVGDNLSRVTPILPVTHYNIACCYSMLKQVDEGLRSLDTAMNCGFEDYAKVRSDKNLAALRASPKFEPLLEKYDEPVINWRAVESTLGVFGKLFKKDK</sequence>
<dbReference type="Gene3D" id="1.25.40.10">
    <property type="entry name" value="Tetratricopeptide repeat domain"/>
    <property type="match status" value="1"/>
</dbReference>
<name>A0ABY8U867_TETOB</name>
<evidence type="ECO:0008006" key="3">
    <source>
        <dbReference type="Google" id="ProtNLM"/>
    </source>
</evidence>
<reference evidence="1 2" key="1">
    <citation type="submission" date="2023-05" db="EMBL/GenBank/DDBJ databases">
        <title>A 100% complete, gapless, phased diploid assembly of the Scenedesmus obliquus UTEX 3031 genome.</title>
        <authorList>
            <person name="Biondi T.C."/>
            <person name="Hanschen E.R."/>
            <person name="Kwon T."/>
            <person name="Eng W."/>
            <person name="Kruse C.P.S."/>
            <person name="Koehler S.I."/>
            <person name="Kunde Y."/>
            <person name="Gleasner C.D."/>
            <person name="You Mak K.T."/>
            <person name="Polle J."/>
            <person name="Hovde B.T."/>
            <person name="Starkenburg S.R."/>
        </authorList>
    </citation>
    <scope>NUCLEOTIDE SEQUENCE [LARGE SCALE GENOMIC DNA]</scope>
    <source>
        <strain evidence="1 2">DOE0152z</strain>
    </source>
</reference>
<protein>
    <recommendedName>
        <fullName evidence="3">PDZ domain-containing protein</fullName>
    </recommendedName>
</protein>
<dbReference type="SUPFAM" id="SSF48452">
    <property type="entry name" value="TPR-like"/>
    <property type="match status" value="1"/>
</dbReference>
<gene>
    <name evidence="1" type="ORF">OEZ85_013786</name>
</gene>
<evidence type="ECO:0000313" key="2">
    <source>
        <dbReference type="Proteomes" id="UP001244341"/>
    </source>
</evidence>
<accession>A0ABY8U867</accession>
<dbReference type="PANTHER" id="PTHR47661:SF3">
    <property type="entry name" value="PROTEIN CONTAINING PDZ DOMAIN, A K-BOX DOMAIN, AND A TPR REGION"/>
    <property type="match status" value="1"/>
</dbReference>
<dbReference type="PANTHER" id="PTHR47661">
    <property type="entry name" value="PHOSPHOGLUCAN PHOSPHATASE LSF1, CHLOROPLASTIC"/>
    <property type="match status" value="1"/>
</dbReference>
<dbReference type="Proteomes" id="UP001244341">
    <property type="component" value="Chromosome 8b"/>
</dbReference>
<dbReference type="NCBIfam" id="NF047558">
    <property type="entry name" value="TPR_END_plus"/>
    <property type="match status" value="1"/>
</dbReference>